<dbReference type="Proteomes" id="UP000830671">
    <property type="component" value="Chromosome 4"/>
</dbReference>
<gene>
    <name evidence="2" type="ORF">CLUP02_09304</name>
</gene>
<sequence>MSTNMDQPELLEITPEINDFGRSQGLSRPTAATAATGEKARFMDTENALESASTPRNMSRTPRLNGHMQQPAHSKHTLSQVTVVLEPLEHPPTLADSQEIALPQIPFASRVNGNLDSWLSTPAQHDVAVRRCPEPRPRLPIPEPIIQLPAADYLVSVVIAVVGMTDYSHWTTYGPCYEDGSKVGFG</sequence>
<evidence type="ECO:0000313" key="2">
    <source>
        <dbReference type="EMBL" id="UQC83808.1"/>
    </source>
</evidence>
<organism evidence="2 3">
    <name type="scientific">Colletotrichum lupini</name>
    <dbReference type="NCBI Taxonomy" id="145971"/>
    <lineage>
        <taxon>Eukaryota</taxon>
        <taxon>Fungi</taxon>
        <taxon>Dikarya</taxon>
        <taxon>Ascomycota</taxon>
        <taxon>Pezizomycotina</taxon>
        <taxon>Sordariomycetes</taxon>
        <taxon>Hypocreomycetidae</taxon>
        <taxon>Glomerellales</taxon>
        <taxon>Glomerellaceae</taxon>
        <taxon>Colletotrichum</taxon>
        <taxon>Colletotrichum acutatum species complex</taxon>
    </lineage>
</organism>
<evidence type="ECO:0000313" key="3">
    <source>
        <dbReference type="Proteomes" id="UP000830671"/>
    </source>
</evidence>
<keyword evidence="3" id="KW-1185">Reference proteome</keyword>
<feature type="region of interest" description="Disordered" evidence="1">
    <location>
        <begin position="18"/>
        <end position="70"/>
    </location>
</feature>
<evidence type="ECO:0000256" key="1">
    <source>
        <dbReference type="SAM" id="MobiDB-lite"/>
    </source>
</evidence>
<protein>
    <submittedName>
        <fullName evidence="2">Uncharacterized protein</fullName>
    </submittedName>
</protein>
<dbReference type="KEGG" id="clup:CLUP02_09304"/>
<dbReference type="EMBL" id="CP019476">
    <property type="protein sequence ID" value="UQC83808.1"/>
    <property type="molecule type" value="Genomic_DNA"/>
</dbReference>
<reference evidence="2" key="1">
    <citation type="journal article" date="2021" name="Mol. Plant Microbe Interact.">
        <title>Complete Genome Sequence of the Plant-Pathogenic Fungus Colletotrichum lupini.</title>
        <authorList>
            <person name="Baroncelli R."/>
            <person name="Pensec F."/>
            <person name="Da Lio D."/>
            <person name="Boufleur T."/>
            <person name="Vicente I."/>
            <person name="Sarrocco S."/>
            <person name="Picot A."/>
            <person name="Baraldi E."/>
            <person name="Sukno S."/>
            <person name="Thon M."/>
            <person name="Le Floch G."/>
        </authorList>
    </citation>
    <scope>NUCLEOTIDE SEQUENCE</scope>
    <source>
        <strain evidence="2">IMI 504893</strain>
    </source>
</reference>
<dbReference type="AlphaFoldDB" id="A0A9Q8SV68"/>
<dbReference type="GeneID" id="73343293"/>
<proteinExistence type="predicted"/>
<dbReference type="RefSeq" id="XP_049145427.1">
    <property type="nucleotide sequence ID" value="XM_049288283.1"/>
</dbReference>
<name>A0A9Q8SV68_9PEZI</name>
<accession>A0A9Q8SV68</accession>
<feature type="compositionally biased region" description="Polar residues" evidence="1">
    <location>
        <begin position="48"/>
        <end position="70"/>
    </location>
</feature>